<gene>
    <name evidence="6" type="ORF">D5018_17085</name>
</gene>
<proteinExistence type="inferred from homology"/>
<dbReference type="NCBIfam" id="NF008294">
    <property type="entry name" value="PRK11074.1"/>
    <property type="match status" value="1"/>
</dbReference>
<keyword evidence="4" id="KW-0804">Transcription</keyword>
<evidence type="ECO:0000256" key="3">
    <source>
        <dbReference type="ARBA" id="ARBA00023125"/>
    </source>
</evidence>
<comment type="caution">
    <text evidence="6">The sequence shown here is derived from an EMBL/GenBank/DDBJ whole genome shotgun (WGS) entry which is preliminary data.</text>
</comment>
<keyword evidence="3" id="KW-0238">DNA-binding</keyword>
<dbReference type="SUPFAM" id="SSF53850">
    <property type="entry name" value="Periplasmic binding protein-like II"/>
    <property type="match status" value="1"/>
</dbReference>
<reference evidence="6 7" key="1">
    <citation type="submission" date="2018-09" db="EMBL/GenBank/DDBJ databases">
        <title>Phylogeny of the Shewanellaceae, and recommendation for two new genera, Pseudoshewanella and Parashewanella.</title>
        <authorList>
            <person name="Wang G."/>
        </authorList>
    </citation>
    <scope>NUCLEOTIDE SEQUENCE [LARGE SCALE GENOMIC DNA]</scope>
    <source>
        <strain evidence="6 7">C51</strain>
    </source>
</reference>
<sequence>MFSESTLRLIHTVSELGSFTAAANQLNKVPSAISYSIKQAEDELGIKIFSRHHRSVTLTPAGSHFVQETRNLLLQLEKIKTNTQRIANNWRPSISITFDNVLRADKISALISDFYKAFEDVELTVKLGVFNGVWESLVSGQSDIAVGATTAIPNGGNYKYRDMGEIKWVFCVGLKHSLVNAKTPLSADDIQPYPAICVEDTSTDSKKRELWRLPNQRRVVVPDWIRAINCVATGLGVGYFPAHLVDMFIKSGRLVKRDIENPLKPESCCIAWHNNNKSEALSWLVDYFGDTENLRKQWLS</sequence>
<evidence type="ECO:0000313" key="6">
    <source>
        <dbReference type="EMBL" id="RLV58466.1"/>
    </source>
</evidence>
<dbReference type="InterPro" id="IPR036388">
    <property type="entry name" value="WH-like_DNA-bd_sf"/>
</dbReference>
<dbReference type="FunFam" id="1.10.10.10:FF:000001">
    <property type="entry name" value="LysR family transcriptional regulator"/>
    <property type="match status" value="1"/>
</dbReference>
<evidence type="ECO:0000256" key="1">
    <source>
        <dbReference type="ARBA" id="ARBA00009437"/>
    </source>
</evidence>
<feature type="domain" description="HTH lysR-type" evidence="5">
    <location>
        <begin position="7"/>
        <end position="59"/>
    </location>
</feature>
<organism evidence="6 7">
    <name type="scientific">Parashewanella curva</name>
    <dbReference type="NCBI Taxonomy" id="2338552"/>
    <lineage>
        <taxon>Bacteria</taxon>
        <taxon>Pseudomonadati</taxon>
        <taxon>Pseudomonadota</taxon>
        <taxon>Gammaproteobacteria</taxon>
        <taxon>Alteromonadales</taxon>
        <taxon>Shewanellaceae</taxon>
        <taxon>Parashewanella</taxon>
    </lineage>
</organism>
<protein>
    <submittedName>
        <fullName evidence="6">LysR family transcriptional regulator</fullName>
    </submittedName>
</protein>
<dbReference type="OrthoDB" id="5293066at2"/>
<keyword evidence="2" id="KW-0805">Transcription regulation</keyword>
<name>A0A3L8PT00_9GAMM</name>
<evidence type="ECO:0000256" key="2">
    <source>
        <dbReference type="ARBA" id="ARBA00023015"/>
    </source>
</evidence>
<dbReference type="Proteomes" id="UP000281474">
    <property type="component" value="Unassembled WGS sequence"/>
</dbReference>
<dbReference type="PROSITE" id="PS50931">
    <property type="entry name" value="HTH_LYSR"/>
    <property type="match status" value="1"/>
</dbReference>
<dbReference type="InterPro" id="IPR005119">
    <property type="entry name" value="LysR_subst-bd"/>
</dbReference>
<dbReference type="Gene3D" id="1.10.10.10">
    <property type="entry name" value="Winged helix-like DNA-binding domain superfamily/Winged helix DNA-binding domain"/>
    <property type="match status" value="1"/>
</dbReference>
<evidence type="ECO:0000313" key="7">
    <source>
        <dbReference type="Proteomes" id="UP000281474"/>
    </source>
</evidence>
<dbReference type="SUPFAM" id="SSF46785">
    <property type="entry name" value="Winged helix' DNA-binding domain"/>
    <property type="match status" value="1"/>
</dbReference>
<dbReference type="PANTHER" id="PTHR30126">
    <property type="entry name" value="HTH-TYPE TRANSCRIPTIONAL REGULATOR"/>
    <property type="match status" value="1"/>
</dbReference>
<evidence type="ECO:0000256" key="4">
    <source>
        <dbReference type="ARBA" id="ARBA00023163"/>
    </source>
</evidence>
<evidence type="ECO:0000259" key="5">
    <source>
        <dbReference type="PROSITE" id="PS50931"/>
    </source>
</evidence>
<dbReference type="GO" id="GO:0003700">
    <property type="term" value="F:DNA-binding transcription factor activity"/>
    <property type="evidence" value="ECO:0007669"/>
    <property type="project" value="InterPro"/>
</dbReference>
<accession>A0A3L8PT00</accession>
<dbReference type="InterPro" id="IPR036390">
    <property type="entry name" value="WH_DNA-bd_sf"/>
</dbReference>
<dbReference type="PANTHER" id="PTHR30126:SF18">
    <property type="entry name" value="LYSR FAMILY TRANSCRIPTIONAL REGULATOR"/>
    <property type="match status" value="1"/>
</dbReference>
<dbReference type="Gene3D" id="3.40.190.290">
    <property type="match status" value="1"/>
</dbReference>
<dbReference type="RefSeq" id="WP_121840202.1">
    <property type="nucleotide sequence ID" value="NZ_ML014819.1"/>
</dbReference>
<dbReference type="Pfam" id="PF00126">
    <property type="entry name" value="HTH_1"/>
    <property type="match status" value="1"/>
</dbReference>
<keyword evidence="7" id="KW-1185">Reference proteome</keyword>
<comment type="similarity">
    <text evidence="1">Belongs to the LysR transcriptional regulatory family.</text>
</comment>
<dbReference type="InterPro" id="IPR000847">
    <property type="entry name" value="LysR_HTH_N"/>
</dbReference>
<dbReference type="Pfam" id="PF03466">
    <property type="entry name" value="LysR_substrate"/>
    <property type="match status" value="1"/>
</dbReference>
<dbReference type="GO" id="GO:0000976">
    <property type="term" value="F:transcription cis-regulatory region binding"/>
    <property type="evidence" value="ECO:0007669"/>
    <property type="project" value="TreeGrafter"/>
</dbReference>
<dbReference type="EMBL" id="QZEI01000070">
    <property type="protein sequence ID" value="RLV58466.1"/>
    <property type="molecule type" value="Genomic_DNA"/>
</dbReference>
<dbReference type="AlphaFoldDB" id="A0A3L8PT00"/>